<dbReference type="Proteomes" id="UP000054321">
    <property type="component" value="Unassembled WGS sequence"/>
</dbReference>
<accession>A0A0C3GWT7</accession>
<evidence type="ECO:0008006" key="4">
    <source>
        <dbReference type="Google" id="ProtNLM"/>
    </source>
</evidence>
<dbReference type="EMBL" id="KN832877">
    <property type="protein sequence ID" value="KIN00536.1"/>
    <property type="molecule type" value="Genomic_DNA"/>
</dbReference>
<reference evidence="2 3" key="1">
    <citation type="submission" date="2014-04" db="EMBL/GenBank/DDBJ databases">
        <authorList>
            <consortium name="DOE Joint Genome Institute"/>
            <person name="Kuo A."/>
            <person name="Martino E."/>
            <person name="Perotto S."/>
            <person name="Kohler A."/>
            <person name="Nagy L.G."/>
            <person name="Floudas D."/>
            <person name="Copeland A."/>
            <person name="Barry K.W."/>
            <person name="Cichocki N."/>
            <person name="Veneault-Fourrey C."/>
            <person name="LaButti K."/>
            <person name="Lindquist E.A."/>
            <person name="Lipzen A."/>
            <person name="Lundell T."/>
            <person name="Morin E."/>
            <person name="Murat C."/>
            <person name="Sun H."/>
            <person name="Tunlid A."/>
            <person name="Henrissat B."/>
            <person name="Grigoriev I.V."/>
            <person name="Hibbett D.S."/>
            <person name="Martin F."/>
            <person name="Nordberg H.P."/>
            <person name="Cantor M.N."/>
            <person name="Hua S.X."/>
        </authorList>
    </citation>
    <scope>NUCLEOTIDE SEQUENCE [LARGE SCALE GENOMIC DNA]</scope>
    <source>
        <strain evidence="2 3">Zn</strain>
    </source>
</reference>
<reference evidence="3" key="2">
    <citation type="submission" date="2015-01" db="EMBL/GenBank/DDBJ databases">
        <title>Evolutionary Origins and Diversification of the Mycorrhizal Mutualists.</title>
        <authorList>
            <consortium name="DOE Joint Genome Institute"/>
            <consortium name="Mycorrhizal Genomics Consortium"/>
            <person name="Kohler A."/>
            <person name="Kuo A."/>
            <person name="Nagy L.G."/>
            <person name="Floudas D."/>
            <person name="Copeland A."/>
            <person name="Barry K.W."/>
            <person name="Cichocki N."/>
            <person name="Veneault-Fourrey C."/>
            <person name="LaButti K."/>
            <person name="Lindquist E.A."/>
            <person name="Lipzen A."/>
            <person name="Lundell T."/>
            <person name="Morin E."/>
            <person name="Murat C."/>
            <person name="Riley R."/>
            <person name="Ohm R."/>
            <person name="Sun H."/>
            <person name="Tunlid A."/>
            <person name="Henrissat B."/>
            <person name="Grigoriev I.V."/>
            <person name="Hibbett D.S."/>
            <person name="Martin F."/>
        </authorList>
    </citation>
    <scope>NUCLEOTIDE SEQUENCE [LARGE SCALE GENOMIC DNA]</scope>
    <source>
        <strain evidence="3">Zn</strain>
    </source>
</reference>
<sequence>MSRFSSRKFLHSQLCLPIPYPTTKFTDKTIIVTGSNTGLGLEAARHFVRLDAARVILAVRSIERGKAAAKSIEESTHRSGVVDVWEMDLDSYASVQTFSDRVNKELDLLHVVVENAGILTYNFNMSEEDERQITVNVVSTMLLALLLLPKLRETAAKINGKTVLTFTGSWMHLLTKFPEHKAENVFKELAKKESARMMDRYQILKLLGLLFSRELADLTRVSEKGHSIIINNVNPGAVITDIVRNPEGLRRIYAPVTQKLFCRPTEEGSRTLVHGAEGAEETHGQYLDDCKVGVPSAFFLSEEGVQTQKKMWKELEAKLERIHPGIMQNI</sequence>
<dbReference type="PANTHER" id="PTHR43157">
    <property type="entry name" value="PHOSPHATIDYLINOSITOL-GLYCAN BIOSYNTHESIS CLASS F PROTEIN-RELATED"/>
    <property type="match status" value="1"/>
</dbReference>
<evidence type="ECO:0000313" key="2">
    <source>
        <dbReference type="EMBL" id="KIN00536.1"/>
    </source>
</evidence>
<dbReference type="PRINTS" id="PR00081">
    <property type="entry name" value="GDHRDH"/>
</dbReference>
<keyword evidence="1" id="KW-0560">Oxidoreductase</keyword>
<evidence type="ECO:0000256" key="1">
    <source>
        <dbReference type="ARBA" id="ARBA00023002"/>
    </source>
</evidence>
<dbReference type="InterPro" id="IPR036291">
    <property type="entry name" value="NAD(P)-bd_dom_sf"/>
</dbReference>
<dbReference type="GO" id="GO:0016491">
    <property type="term" value="F:oxidoreductase activity"/>
    <property type="evidence" value="ECO:0007669"/>
    <property type="project" value="UniProtKB-KW"/>
</dbReference>
<dbReference type="STRING" id="913774.A0A0C3GWT7"/>
<dbReference type="InParanoid" id="A0A0C3GWT7"/>
<keyword evidence="3" id="KW-1185">Reference proteome</keyword>
<name>A0A0C3GWT7_OIDMZ</name>
<dbReference type="InterPro" id="IPR002347">
    <property type="entry name" value="SDR_fam"/>
</dbReference>
<dbReference type="Pfam" id="PF00106">
    <property type="entry name" value="adh_short"/>
    <property type="match status" value="1"/>
</dbReference>
<protein>
    <recommendedName>
        <fullName evidence="4">Ketoreductase (KR) domain-containing protein</fullName>
    </recommendedName>
</protein>
<dbReference type="PANTHER" id="PTHR43157:SF31">
    <property type="entry name" value="PHOSPHATIDYLINOSITOL-GLYCAN BIOSYNTHESIS CLASS F PROTEIN"/>
    <property type="match status" value="1"/>
</dbReference>
<dbReference type="SUPFAM" id="SSF51735">
    <property type="entry name" value="NAD(P)-binding Rossmann-fold domains"/>
    <property type="match status" value="1"/>
</dbReference>
<dbReference type="AlphaFoldDB" id="A0A0C3GWT7"/>
<evidence type="ECO:0000313" key="3">
    <source>
        <dbReference type="Proteomes" id="UP000054321"/>
    </source>
</evidence>
<dbReference type="HOGENOM" id="CLU_010194_44_4_1"/>
<organism evidence="2 3">
    <name type="scientific">Oidiodendron maius (strain Zn)</name>
    <dbReference type="NCBI Taxonomy" id="913774"/>
    <lineage>
        <taxon>Eukaryota</taxon>
        <taxon>Fungi</taxon>
        <taxon>Dikarya</taxon>
        <taxon>Ascomycota</taxon>
        <taxon>Pezizomycotina</taxon>
        <taxon>Leotiomycetes</taxon>
        <taxon>Leotiomycetes incertae sedis</taxon>
        <taxon>Myxotrichaceae</taxon>
        <taxon>Oidiodendron</taxon>
    </lineage>
</organism>
<dbReference type="Gene3D" id="3.40.50.720">
    <property type="entry name" value="NAD(P)-binding Rossmann-like Domain"/>
    <property type="match status" value="1"/>
</dbReference>
<dbReference type="OrthoDB" id="542013at2759"/>
<proteinExistence type="predicted"/>
<gene>
    <name evidence="2" type="ORF">OIDMADRAFT_124467</name>
</gene>